<dbReference type="AlphaFoldDB" id="A0A9L0IEL9"/>
<evidence type="ECO:0000313" key="6">
    <source>
        <dbReference type="Ensembl" id="ENSEASP00005039328.1"/>
    </source>
</evidence>
<dbReference type="Ensembl" id="ENSEAST00005048950.1">
    <property type="protein sequence ID" value="ENSEASP00005039328.1"/>
    <property type="gene ID" value="ENSEASG00005025526.1"/>
</dbReference>
<gene>
    <name evidence="6" type="primary">OOSP3</name>
</gene>
<comment type="subcellular location">
    <subcellularLocation>
        <location evidence="1">Secreted</location>
    </subcellularLocation>
</comment>
<reference evidence="6 7" key="1">
    <citation type="journal article" date="2020" name="Nat. Commun.">
        <title>Donkey genomes provide new insights into domestication and selection for coat color.</title>
        <authorList>
            <person name="Wang"/>
            <person name="C."/>
            <person name="Li"/>
            <person name="H."/>
            <person name="Guo"/>
            <person name="Y."/>
            <person name="Huang"/>
            <person name="J."/>
            <person name="Sun"/>
            <person name="Y."/>
            <person name="Min"/>
            <person name="J."/>
            <person name="Wang"/>
            <person name="J."/>
            <person name="Fang"/>
            <person name="X."/>
            <person name="Zhao"/>
            <person name="Z."/>
            <person name="Wang"/>
            <person name="S."/>
            <person name="Zhang"/>
            <person name="Y."/>
            <person name="Liu"/>
            <person name="Q."/>
            <person name="Jiang"/>
            <person name="Q."/>
            <person name="Wang"/>
            <person name="X."/>
            <person name="Guo"/>
            <person name="Y."/>
            <person name="Yang"/>
            <person name="C."/>
            <person name="Wang"/>
            <person name="Y."/>
            <person name="Tian"/>
            <person name="F."/>
            <person name="Zhuang"/>
            <person name="G."/>
            <person name="Fan"/>
            <person name="Y."/>
            <person name="Gao"/>
            <person name="Q."/>
            <person name="Li"/>
            <person name="Y."/>
            <person name="Ju"/>
            <person name="Z."/>
            <person name="Li"/>
            <person name="J."/>
            <person name="Li"/>
            <person name="R."/>
            <person name="Hou"/>
            <person name="M."/>
            <person name="Yang"/>
            <person name="G."/>
            <person name="Liu"/>
            <person name="G."/>
            <person name="Liu"/>
            <person name="W."/>
            <person name="Guo"/>
            <person name="J."/>
            <person name="Pan"/>
            <person name="S."/>
            <person name="Fan"/>
            <person name="G."/>
            <person name="Zhang"/>
            <person name="W."/>
            <person name="Zhang"/>
            <person name="R."/>
            <person name="Yu"/>
            <person name="J."/>
            <person name="Zhang"/>
            <person name="X."/>
            <person name="Yin"/>
            <person name="Q."/>
            <person name="Ji"/>
            <person name="C."/>
            <person name="Jin"/>
            <person name="Y."/>
            <person name="Yue"/>
            <person name="G."/>
            <person name="Liu"/>
            <person name="M."/>
            <person name="Xu"/>
            <person name="J."/>
            <person name="Liu"/>
            <person name="S."/>
            <person name="Jordana"/>
            <person name="J."/>
            <person name="Noce"/>
            <person name="A."/>
            <person name="Amills"/>
            <person name="M."/>
            <person name="Wu"/>
            <person name="D.D."/>
            <person name="Li"/>
            <person name="S."/>
            <person name="Zhou"/>
            <person name="X. and Zhong"/>
            <person name="J."/>
        </authorList>
    </citation>
    <scope>NUCLEOTIDE SEQUENCE [LARGE SCALE GENOMIC DNA]</scope>
</reference>
<accession>A0A9L0IEL9</accession>
<evidence type="ECO:0000256" key="2">
    <source>
        <dbReference type="ARBA" id="ARBA00010071"/>
    </source>
</evidence>
<protein>
    <submittedName>
        <fullName evidence="6">Oocyte secreted protein family member 3</fullName>
    </submittedName>
</protein>
<reference evidence="6" key="2">
    <citation type="submission" date="2025-08" db="UniProtKB">
        <authorList>
            <consortium name="Ensembl"/>
        </authorList>
    </citation>
    <scope>IDENTIFICATION</scope>
</reference>
<dbReference type="PANTHER" id="PTHR14380">
    <property type="entry name" value="PLACENTA-SPECIFIC PROTEIN 1"/>
    <property type="match status" value="1"/>
</dbReference>
<feature type="signal peptide" evidence="5">
    <location>
        <begin position="1"/>
        <end position="26"/>
    </location>
</feature>
<dbReference type="Proteomes" id="UP000694387">
    <property type="component" value="Chromosome 17"/>
</dbReference>
<keyword evidence="4 5" id="KW-0732">Signal</keyword>
<sequence length="194" mass="21405">MKDFVRLQSSLLLCVILAFFEQKTVSVGCTSSMFWAVVEPTLLGQGHFLHSDEVSLGIGCPVTNITSQGYEFNYLVTECGIQKEVFSYGVIFYSALHYNIINKGVTGKIPLMCIVSSSPFLDDTPGTTNNNLTKSQDGLPSDNSCPSWTLSNTCLFGLPWIPYFQDSSAKPFYQSLLTKMPHSLVHESANMATF</sequence>
<feature type="chain" id="PRO_5040190304" evidence="5">
    <location>
        <begin position="27"/>
        <end position="194"/>
    </location>
</feature>
<name>A0A9L0IEL9_EQUAS</name>
<dbReference type="GeneTree" id="ENSGT00960000193305"/>
<dbReference type="PANTHER" id="PTHR14380:SF10">
    <property type="entry name" value="OOCYTE-SECRETED PROTEIN 3"/>
    <property type="match status" value="1"/>
</dbReference>
<evidence type="ECO:0000256" key="5">
    <source>
        <dbReference type="SAM" id="SignalP"/>
    </source>
</evidence>
<keyword evidence="7" id="KW-1185">Reference proteome</keyword>
<evidence type="ECO:0000256" key="1">
    <source>
        <dbReference type="ARBA" id="ARBA00004613"/>
    </source>
</evidence>
<keyword evidence="3" id="KW-0964">Secreted</keyword>
<comment type="similarity">
    <text evidence="2">Belongs to the PLAC1 family.</text>
</comment>
<dbReference type="InterPro" id="IPR033222">
    <property type="entry name" value="PLAC1_fam"/>
</dbReference>
<proteinExistence type="inferred from homology"/>
<dbReference type="GO" id="GO:0005576">
    <property type="term" value="C:extracellular region"/>
    <property type="evidence" value="ECO:0007669"/>
    <property type="project" value="UniProtKB-SubCell"/>
</dbReference>
<evidence type="ECO:0000313" key="7">
    <source>
        <dbReference type="Proteomes" id="UP000694387"/>
    </source>
</evidence>
<dbReference type="Gene3D" id="2.60.40.3210">
    <property type="entry name" value="Zona pellucida, ZP-N domain"/>
    <property type="match status" value="1"/>
</dbReference>
<organism evidence="6 7">
    <name type="scientific">Equus asinus</name>
    <name type="common">Donkey</name>
    <name type="synonym">Equus africanus asinus</name>
    <dbReference type="NCBI Taxonomy" id="9793"/>
    <lineage>
        <taxon>Eukaryota</taxon>
        <taxon>Metazoa</taxon>
        <taxon>Chordata</taxon>
        <taxon>Craniata</taxon>
        <taxon>Vertebrata</taxon>
        <taxon>Euteleostomi</taxon>
        <taxon>Mammalia</taxon>
        <taxon>Eutheria</taxon>
        <taxon>Laurasiatheria</taxon>
        <taxon>Perissodactyla</taxon>
        <taxon>Equidae</taxon>
        <taxon>Equus</taxon>
    </lineage>
</organism>
<reference evidence="6" key="3">
    <citation type="submission" date="2025-09" db="UniProtKB">
        <authorList>
            <consortium name="Ensembl"/>
        </authorList>
    </citation>
    <scope>IDENTIFICATION</scope>
</reference>
<evidence type="ECO:0000256" key="4">
    <source>
        <dbReference type="ARBA" id="ARBA00022729"/>
    </source>
</evidence>
<evidence type="ECO:0000256" key="3">
    <source>
        <dbReference type="ARBA" id="ARBA00022525"/>
    </source>
</evidence>